<accession>A0AC60Q7U2</accession>
<sequence>MTQQQGNGASYSLQYSTSATGAAHHSAGPDRGKRAARAECNSHHRETTLGAYHLLLENAVRQLGPTSVLQTVVRPPPPARPPVRIPIPTYRAGNGDRHPMQSGQSESFDNRNRRLRRITEAVAFANRMNWAWRLGGFRETILPHERIPRCAWNGGVVSRNIIHEGAQYADERSRTTYDISDRTLDSYYSERRAAEIAPQFTTRDRNTQLPTLREKTQPKRPYTQDERRGLYQNAR</sequence>
<comment type="caution">
    <text evidence="1">The sequence shown here is derived from an EMBL/GenBank/DDBJ whole genome shotgun (WGS) entry which is preliminary data.</text>
</comment>
<organism evidence="1 2">
    <name type="scientific">Ixodes persulcatus</name>
    <name type="common">Taiga tick</name>
    <dbReference type="NCBI Taxonomy" id="34615"/>
    <lineage>
        <taxon>Eukaryota</taxon>
        <taxon>Metazoa</taxon>
        <taxon>Ecdysozoa</taxon>
        <taxon>Arthropoda</taxon>
        <taxon>Chelicerata</taxon>
        <taxon>Arachnida</taxon>
        <taxon>Acari</taxon>
        <taxon>Parasitiformes</taxon>
        <taxon>Ixodida</taxon>
        <taxon>Ixodoidea</taxon>
        <taxon>Ixodidae</taxon>
        <taxon>Ixodinae</taxon>
        <taxon>Ixodes</taxon>
    </lineage>
</organism>
<evidence type="ECO:0000313" key="2">
    <source>
        <dbReference type="Proteomes" id="UP000805193"/>
    </source>
</evidence>
<dbReference type="EMBL" id="JABSTQ010009446">
    <property type="protein sequence ID" value="KAG0429105.1"/>
    <property type="molecule type" value="Genomic_DNA"/>
</dbReference>
<gene>
    <name evidence="1" type="ORF">HPB47_023960</name>
</gene>
<reference evidence="1 2" key="1">
    <citation type="journal article" date="2020" name="Cell">
        <title>Large-Scale Comparative Analyses of Tick Genomes Elucidate Their Genetic Diversity and Vector Capacities.</title>
        <authorList>
            <consortium name="Tick Genome and Microbiome Consortium (TIGMIC)"/>
            <person name="Jia N."/>
            <person name="Wang J."/>
            <person name="Shi W."/>
            <person name="Du L."/>
            <person name="Sun Y."/>
            <person name="Zhan W."/>
            <person name="Jiang J.F."/>
            <person name="Wang Q."/>
            <person name="Zhang B."/>
            <person name="Ji P."/>
            <person name="Bell-Sakyi L."/>
            <person name="Cui X.M."/>
            <person name="Yuan T.T."/>
            <person name="Jiang B.G."/>
            <person name="Yang W.F."/>
            <person name="Lam T.T."/>
            <person name="Chang Q.C."/>
            <person name="Ding S.J."/>
            <person name="Wang X.J."/>
            <person name="Zhu J.G."/>
            <person name="Ruan X.D."/>
            <person name="Zhao L."/>
            <person name="Wei J.T."/>
            <person name="Ye R.Z."/>
            <person name="Que T.C."/>
            <person name="Du C.H."/>
            <person name="Zhou Y.H."/>
            <person name="Cheng J.X."/>
            <person name="Dai P.F."/>
            <person name="Guo W.B."/>
            <person name="Han X.H."/>
            <person name="Huang E.J."/>
            <person name="Li L.F."/>
            <person name="Wei W."/>
            <person name="Gao Y.C."/>
            <person name="Liu J.Z."/>
            <person name="Shao H.Z."/>
            <person name="Wang X."/>
            <person name="Wang C.C."/>
            <person name="Yang T.C."/>
            <person name="Huo Q.B."/>
            <person name="Li W."/>
            <person name="Chen H.Y."/>
            <person name="Chen S.E."/>
            <person name="Zhou L.G."/>
            <person name="Ni X.B."/>
            <person name="Tian J.H."/>
            <person name="Sheng Y."/>
            <person name="Liu T."/>
            <person name="Pan Y.S."/>
            <person name="Xia L.Y."/>
            <person name="Li J."/>
            <person name="Zhao F."/>
            <person name="Cao W.C."/>
        </authorList>
    </citation>
    <scope>NUCLEOTIDE SEQUENCE [LARGE SCALE GENOMIC DNA]</scope>
    <source>
        <strain evidence="1">Iper-2018</strain>
    </source>
</reference>
<name>A0AC60Q7U2_IXOPE</name>
<evidence type="ECO:0000313" key="1">
    <source>
        <dbReference type="EMBL" id="KAG0429105.1"/>
    </source>
</evidence>
<dbReference type="Proteomes" id="UP000805193">
    <property type="component" value="Unassembled WGS sequence"/>
</dbReference>
<keyword evidence="2" id="KW-1185">Reference proteome</keyword>
<protein>
    <submittedName>
        <fullName evidence="1">Uncharacterized protein</fullName>
    </submittedName>
</protein>
<proteinExistence type="predicted"/>